<dbReference type="EnsemblBacteria" id="AAF10095">
    <property type="protein sequence ID" value="AAF10095"/>
    <property type="gene ID" value="DR_0515"/>
</dbReference>
<sequence length="138" mass="13795">MYTRDDKVLAMNDAVRAVINARLHEKKMSRADLARATGVSPTSITRALNGSEGGGTVPPLWAAMLDALGLTLTAVPVEHTGTAQPVTVPSSPQELDALTARITAAVREALGAAGSSTPSPAAPAEPGADEPGSAGGAG</sequence>
<dbReference type="EMBL" id="AE000513">
    <property type="protein sequence ID" value="AAF10095.1"/>
    <property type="molecule type" value="Genomic_DNA"/>
</dbReference>
<dbReference type="CDD" id="cd00093">
    <property type="entry name" value="HTH_XRE"/>
    <property type="match status" value="1"/>
</dbReference>
<dbReference type="AlphaFoldDB" id="Q9RX00"/>
<feature type="domain" description="HTH cro/C1-type" evidence="2">
    <location>
        <begin position="18"/>
        <end position="75"/>
    </location>
</feature>
<feature type="region of interest" description="Disordered" evidence="1">
    <location>
        <begin position="109"/>
        <end position="138"/>
    </location>
</feature>
<feature type="compositionally biased region" description="Low complexity" evidence="1">
    <location>
        <begin position="111"/>
        <end position="132"/>
    </location>
</feature>
<name>Q9RX00_DEIRA</name>
<dbReference type="PIR" id="E75509">
    <property type="entry name" value="E75509"/>
</dbReference>
<dbReference type="InterPro" id="IPR010982">
    <property type="entry name" value="Lambda_DNA-bd_dom_sf"/>
</dbReference>
<accession>Q9RX00</accession>
<dbReference type="GO" id="GO:0003677">
    <property type="term" value="F:DNA binding"/>
    <property type="evidence" value="ECO:0007669"/>
    <property type="project" value="InterPro"/>
</dbReference>
<proteinExistence type="predicted"/>
<evidence type="ECO:0000259" key="2">
    <source>
        <dbReference type="SMART" id="SM00530"/>
    </source>
</evidence>
<dbReference type="HOGENOM" id="CLU_1851873_0_0_0"/>
<dbReference type="Gene3D" id="1.10.260.40">
    <property type="entry name" value="lambda repressor-like DNA-binding domains"/>
    <property type="match status" value="1"/>
</dbReference>
<protein>
    <recommendedName>
        <fullName evidence="2">HTH cro/C1-type domain-containing protein</fullName>
    </recommendedName>
</protein>
<dbReference type="RefSeq" id="WP_010887160.1">
    <property type="nucleotide sequence ID" value="NC_001263.1"/>
</dbReference>
<dbReference type="InParanoid" id="Q9RX00"/>
<dbReference type="Pfam" id="PF01381">
    <property type="entry name" value="HTH_3"/>
    <property type="match status" value="1"/>
</dbReference>
<dbReference type="PaxDb" id="243230-DR_0515"/>
<evidence type="ECO:0000313" key="3">
    <source>
        <dbReference type="EMBL" id="AAF10095.1"/>
    </source>
</evidence>
<gene>
    <name evidence="3" type="ordered locus">DR_0515</name>
</gene>
<organism evidence="3 4">
    <name type="scientific">Deinococcus radiodurans (strain ATCC 13939 / DSM 20539 / JCM 16871 / CCUG 27074 / LMG 4051 / NBRC 15346 / NCIMB 9279 / VKM B-1422 / R1)</name>
    <dbReference type="NCBI Taxonomy" id="243230"/>
    <lineage>
        <taxon>Bacteria</taxon>
        <taxon>Thermotogati</taxon>
        <taxon>Deinococcota</taxon>
        <taxon>Deinococci</taxon>
        <taxon>Deinococcales</taxon>
        <taxon>Deinococcaceae</taxon>
        <taxon>Deinococcus</taxon>
    </lineage>
</organism>
<evidence type="ECO:0000256" key="1">
    <source>
        <dbReference type="SAM" id="MobiDB-lite"/>
    </source>
</evidence>
<reference evidence="3 4" key="1">
    <citation type="journal article" date="1999" name="Science">
        <title>Genome sequence of the radioresistant bacterium Deinococcus radiodurans R1.</title>
        <authorList>
            <person name="White O."/>
            <person name="Eisen J.A."/>
            <person name="Heidelberg J.F."/>
            <person name="Hickey E.K."/>
            <person name="Peterson J.D."/>
            <person name="Dodson R.J."/>
            <person name="Haft D.H."/>
            <person name="Gwinn M.L."/>
            <person name="Nelson W.C."/>
            <person name="Richardson D.L."/>
            <person name="Moffat K.S."/>
            <person name="Qin H."/>
            <person name="Jiang L."/>
            <person name="Pamphile W."/>
            <person name="Crosby M."/>
            <person name="Shen M."/>
            <person name="Vamathevan J.J."/>
            <person name="Lam P."/>
            <person name="McDonald L."/>
            <person name="Utterback T."/>
            <person name="Zalewski C."/>
            <person name="Makarova K.S."/>
            <person name="Aravind L."/>
            <person name="Daly M.J."/>
            <person name="Minton K.W."/>
            <person name="Fleischmann R.D."/>
            <person name="Ketchum K.A."/>
            <person name="Nelson K.E."/>
            <person name="Salzberg S."/>
            <person name="Smith H.O."/>
            <person name="Venter J.C."/>
            <person name="Fraser C.M."/>
        </authorList>
    </citation>
    <scope>NUCLEOTIDE SEQUENCE [LARGE SCALE GENOMIC DNA]</scope>
    <source>
        <strain evidence="4">ATCC 13939 / DSM 20539 / JCM 16871 / LMG 4051 / NBRC 15346 / NCIMB 9279 / R1 / VKM B-1422</strain>
    </source>
</reference>
<dbReference type="SUPFAM" id="SSF47413">
    <property type="entry name" value="lambda repressor-like DNA-binding domains"/>
    <property type="match status" value="1"/>
</dbReference>
<dbReference type="SMART" id="SM00530">
    <property type="entry name" value="HTH_XRE"/>
    <property type="match status" value="1"/>
</dbReference>
<dbReference type="InterPro" id="IPR001387">
    <property type="entry name" value="Cro/C1-type_HTH"/>
</dbReference>
<dbReference type="Proteomes" id="UP000002524">
    <property type="component" value="Chromosome 1"/>
</dbReference>
<dbReference type="KEGG" id="dra:DR_0515"/>
<dbReference type="OrthoDB" id="72359at2"/>
<dbReference type="SMR" id="Q9RX00"/>
<keyword evidence="4" id="KW-1185">Reference proteome</keyword>
<evidence type="ECO:0000313" key="4">
    <source>
        <dbReference type="Proteomes" id="UP000002524"/>
    </source>
</evidence>